<dbReference type="Gene3D" id="3.40.50.12780">
    <property type="entry name" value="N-terminal domain of ligase-like"/>
    <property type="match status" value="1"/>
</dbReference>
<proteinExistence type="predicted"/>
<dbReference type="AlphaFoldDB" id="A0A7D5QC45"/>
<organism evidence="3 4">
    <name type="scientific">Halorarum salinum</name>
    <dbReference type="NCBI Taxonomy" id="2743089"/>
    <lineage>
        <taxon>Archaea</taxon>
        <taxon>Methanobacteriati</taxon>
        <taxon>Methanobacteriota</taxon>
        <taxon>Stenosarchaea group</taxon>
        <taxon>Halobacteria</taxon>
        <taxon>Halobacteriales</taxon>
        <taxon>Haloferacaceae</taxon>
        <taxon>Halorarum</taxon>
    </lineage>
</organism>
<feature type="region of interest" description="Disordered" evidence="1">
    <location>
        <begin position="223"/>
        <end position="246"/>
    </location>
</feature>
<evidence type="ECO:0000256" key="1">
    <source>
        <dbReference type="SAM" id="MobiDB-lite"/>
    </source>
</evidence>
<accession>A0A7D5QC45</accession>
<dbReference type="GeneID" id="56038137"/>
<reference evidence="3 4" key="1">
    <citation type="submission" date="2020-06" db="EMBL/GenBank/DDBJ databases">
        <title>NJ-3-1, isolated from saline soil.</title>
        <authorList>
            <person name="Cui H.L."/>
            <person name="Shi X."/>
        </authorList>
    </citation>
    <scope>NUCLEOTIDE SEQUENCE [LARGE SCALE GENOMIC DNA]</scope>
    <source>
        <strain evidence="3 4">NJ-3-1</strain>
    </source>
</reference>
<dbReference type="KEGG" id="halu:HUG12_11720"/>
<gene>
    <name evidence="3" type="ORF">HUG12_11720</name>
</gene>
<dbReference type="SUPFAM" id="SSF56801">
    <property type="entry name" value="Acetyl-CoA synthetase-like"/>
    <property type="match status" value="1"/>
</dbReference>
<sequence length="246" mass="25600">MPDPASDATDVPDLLARDRRDGAPALHASESDRTYSYHDLCTTAYKVGNVLSHLGVRRGDRVAIEPRRAPEPVLTFLGAALLGATAGFRVDDGTDARAVLVHVDREAGLALPPGSRLLAFGGEPDRPTTTHWEAEVWSENPAFPPTEYDPTDAVLVAEGETFPHRDLLEVASGVVDSLDLDGESSVTPRAPLSDPRAVAAGVLAPLLVGGAIRLPSGGEDGAGTVAVTDGDAGTGDGTLDLTDVRL</sequence>
<evidence type="ECO:0000313" key="3">
    <source>
        <dbReference type="EMBL" id="QLG62360.1"/>
    </source>
</evidence>
<dbReference type="OrthoDB" id="205088at2157"/>
<evidence type="ECO:0000259" key="2">
    <source>
        <dbReference type="Pfam" id="PF00501"/>
    </source>
</evidence>
<feature type="domain" description="AMP-dependent synthetase/ligase" evidence="2">
    <location>
        <begin position="19"/>
        <end position="86"/>
    </location>
</feature>
<feature type="region of interest" description="Disordered" evidence="1">
    <location>
        <begin position="1"/>
        <end position="29"/>
    </location>
</feature>
<name>A0A7D5QC45_9EURY</name>
<keyword evidence="4" id="KW-1185">Reference proteome</keyword>
<evidence type="ECO:0000313" key="4">
    <source>
        <dbReference type="Proteomes" id="UP000509626"/>
    </source>
</evidence>
<dbReference type="EMBL" id="CP058579">
    <property type="protein sequence ID" value="QLG62360.1"/>
    <property type="molecule type" value="Genomic_DNA"/>
</dbReference>
<dbReference type="InterPro" id="IPR042099">
    <property type="entry name" value="ANL_N_sf"/>
</dbReference>
<dbReference type="Proteomes" id="UP000509626">
    <property type="component" value="Chromosome"/>
</dbReference>
<dbReference type="Pfam" id="PF00501">
    <property type="entry name" value="AMP-binding"/>
    <property type="match status" value="1"/>
</dbReference>
<protein>
    <submittedName>
        <fullName evidence="3">AMP-binding protein</fullName>
    </submittedName>
</protein>
<dbReference type="RefSeq" id="WP_179268945.1">
    <property type="nucleotide sequence ID" value="NZ_CP058579.1"/>
</dbReference>
<dbReference type="InterPro" id="IPR000873">
    <property type="entry name" value="AMP-dep_synth/lig_dom"/>
</dbReference>